<feature type="domain" description="DUF3533" evidence="6">
    <location>
        <begin position="28"/>
        <end position="179"/>
    </location>
</feature>
<feature type="transmembrane region" description="Helical" evidence="5">
    <location>
        <begin position="801"/>
        <end position="819"/>
    </location>
</feature>
<dbReference type="PANTHER" id="PTHR43077:SF5">
    <property type="entry name" value="PHAGE INFECTION PROTEIN"/>
    <property type="match status" value="1"/>
</dbReference>
<keyword evidence="3 5" id="KW-1133">Transmembrane helix</keyword>
<dbReference type="NCBIfam" id="TIGR03061">
    <property type="entry name" value="pip_yhgE_Nterm"/>
    <property type="match status" value="1"/>
</dbReference>
<keyword evidence="4 5" id="KW-0472">Membrane</keyword>
<dbReference type="InterPro" id="IPR017501">
    <property type="entry name" value="Phage_infect_YhgE_C"/>
</dbReference>
<sequence>MKFWKSAEWQRISKLRGLKLLLVGIAVIPSIYAVIFLSSLWDAYGNVNQLPVAIVNKDKSAKINKKTENLGNDLTKKLIRKQSLKFTEVSSKNAKDGLKNGKYYMTITIPSNFTRNAGTLLSDDPKTSNIVMSHNAGQSFIAEKMTSSAATKIQTAVNKSLQEVYIKTILSAINSSQKGLKSGSNGATTLGEGLGKIADGGNTLGNGATKLASGTTTLTTGLAQYTAGVSQANTGSSTLATGLSQYTSGVSQASSGTNTLVNGTTSAANGATKLASGTTQLASNMSLLESGSQQIALGAQQLADQLQKVSDQINEQQSAKSTDLNTLDAGLEELTTSLSELSNTESPTIDIDSSKLNDASSALTSGLTGTAKDFATFKELASDDNFKKFLAENPTFAAKYQDALSDLGNNVQTSATAANTIKDQLTALEKMLPQLQALQSQMSQLKELGKSGAVATQSARTAIKTLNASLTTVSQGIANQAVPGAQKLADGATTLTTGQKKATTAVNLVNSGAGQLASGNSQLASGASQLSAGLNKLTANNSALNSGASQLNSGLSQLTANNDTLNSGATQLKTGSQQLASGESQLVTSLQTAQSGTQTLAQKLADGAIKLSVINNKKGNVSALTQPVNSSQHNLSTVKNNGTGMTPYMMSVGLFVGMITFSAIYDFVTVAKKPRSGFAWWAEKQAVNIPVWIAQALILTTLLLLVDGLQPKNVPLLYVAALVVAFAFNQFVLLFSTLLGKLGSGLMIIALVLQLSASAGSYPIELSNGFFQAIHPWMPMTFSVHAFREAISIGGSLTGDLLVLLSIGVLSMVLTWGVYHWKLKHNNLQWSEG</sequence>
<feature type="transmembrane region" description="Helical" evidence="5">
    <location>
        <begin position="716"/>
        <end position="739"/>
    </location>
</feature>
<gene>
    <name evidence="7" type="ORF">BMR96_08910</name>
</gene>
<reference evidence="7 8" key="1">
    <citation type="journal article" date="2017" name="Front. Microbiol.">
        <title>Genomic Characterization of Dairy Associated Leuconostoc Species and Diversity of Leuconostocs in Undefined Mixed Mesophilic Starter Cultures.</title>
        <authorList>
            <person name="Frantzen C.A."/>
            <person name="Kot W."/>
            <person name="Pedersen T.B."/>
            <person name="Ardo Y.M."/>
            <person name="Broadbent J.R."/>
            <person name="Neve H."/>
            <person name="Hansen L.H."/>
            <person name="Dal Bello F."/>
            <person name="Ostlie H.M."/>
            <person name="Kleppen H.P."/>
            <person name="Vogensen F.K."/>
            <person name="Holo H."/>
        </authorList>
    </citation>
    <scope>NUCLEOTIDE SEQUENCE [LARGE SCALE GENOMIC DNA]</scope>
    <source>
        <strain evidence="7 8">LMGCF08</strain>
    </source>
</reference>
<name>A0A1X0VBQ3_LEUPS</name>
<keyword evidence="2 5" id="KW-0812">Transmembrane</keyword>
<comment type="caution">
    <text evidence="7">The sequence shown here is derived from an EMBL/GenBank/DDBJ whole genome shotgun (WGS) entry which is preliminary data.</text>
</comment>
<dbReference type="PANTHER" id="PTHR43077">
    <property type="entry name" value="TRANSPORT PERMEASE YVFS-RELATED"/>
    <property type="match status" value="1"/>
</dbReference>
<dbReference type="Gene3D" id="3.40.1710.10">
    <property type="entry name" value="abc type-2 transporter like domain"/>
    <property type="match status" value="1"/>
</dbReference>
<dbReference type="InterPro" id="IPR051328">
    <property type="entry name" value="T7SS_ABC-Transporter"/>
</dbReference>
<feature type="transmembrane region" description="Helical" evidence="5">
    <location>
        <begin position="689"/>
        <end position="710"/>
    </location>
</feature>
<evidence type="ECO:0000256" key="1">
    <source>
        <dbReference type="ARBA" id="ARBA00004141"/>
    </source>
</evidence>
<evidence type="ECO:0000256" key="2">
    <source>
        <dbReference type="ARBA" id="ARBA00022692"/>
    </source>
</evidence>
<feature type="transmembrane region" description="Helical" evidence="5">
    <location>
        <begin position="20"/>
        <end position="41"/>
    </location>
</feature>
<accession>A0A1X0VBQ3</accession>
<evidence type="ECO:0000256" key="5">
    <source>
        <dbReference type="SAM" id="Phobius"/>
    </source>
</evidence>
<dbReference type="InterPro" id="IPR023908">
    <property type="entry name" value="xxxLxxG_rpt"/>
</dbReference>
<comment type="subcellular location">
    <subcellularLocation>
        <location evidence="1">Membrane</location>
        <topology evidence="1">Multi-pass membrane protein</topology>
    </subcellularLocation>
</comment>
<dbReference type="InterPro" id="IPR022703">
    <property type="entry name" value="DUF3533"/>
</dbReference>
<evidence type="ECO:0000313" key="8">
    <source>
        <dbReference type="Proteomes" id="UP000192288"/>
    </source>
</evidence>
<dbReference type="SUPFAM" id="SSF101967">
    <property type="entry name" value="Adhesin YadA, collagen-binding domain"/>
    <property type="match status" value="1"/>
</dbReference>
<evidence type="ECO:0000313" key="7">
    <source>
        <dbReference type="EMBL" id="ORI97111.1"/>
    </source>
</evidence>
<feature type="transmembrane region" description="Helical" evidence="5">
    <location>
        <begin position="648"/>
        <end position="668"/>
    </location>
</feature>
<evidence type="ECO:0000256" key="4">
    <source>
        <dbReference type="ARBA" id="ARBA00023136"/>
    </source>
</evidence>
<protein>
    <recommendedName>
        <fullName evidence="6">DUF3533 domain-containing protein</fullName>
    </recommendedName>
</protein>
<feature type="transmembrane region" description="Helical" evidence="5">
    <location>
        <begin position="746"/>
        <end position="764"/>
    </location>
</feature>
<proteinExistence type="predicted"/>
<dbReference type="NCBIfam" id="TIGR03057">
    <property type="entry name" value="xxxLxxG_by_4"/>
    <property type="match status" value="5"/>
</dbReference>
<evidence type="ECO:0000256" key="3">
    <source>
        <dbReference type="ARBA" id="ARBA00022989"/>
    </source>
</evidence>
<dbReference type="InterPro" id="IPR011049">
    <property type="entry name" value="Serralysin-like_metalloprot_C"/>
</dbReference>
<dbReference type="NCBIfam" id="TIGR03062">
    <property type="entry name" value="pip_yhgE_Cterm"/>
    <property type="match status" value="1"/>
</dbReference>
<dbReference type="Pfam" id="PF12051">
    <property type="entry name" value="DUF3533"/>
    <property type="match status" value="1"/>
</dbReference>
<dbReference type="GO" id="GO:0016020">
    <property type="term" value="C:membrane"/>
    <property type="evidence" value="ECO:0007669"/>
    <property type="project" value="UniProtKB-SubCell"/>
</dbReference>
<dbReference type="AlphaFoldDB" id="A0A1X0VBQ3"/>
<dbReference type="Proteomes" id="UP000192288">
    <property type="component" value="Unassembled WGS sequence"/>
</dbReference>
<dbReference type="RefSeq" id="WP_080519584.1">
    <property type="nucleotide sequence ID" value="NZ_MPLS01000045.1"/>
</dbReference>
<dbReference type="InterPro" id="IPR017500">
    <property type="entry name" value="Phage_infect_YhgE_N"/>
</dbReference>
<dbReference type="EMBL" id="MPLS01000045">
    <property type="protein sequence ID" value="ORI97111.1"/>
    <property type="molecule type" value="Genomic_DNA"/>
</dbReference>
<evidence type="ECO:0000259" key="6">
    <source>
        <dbReference type="Pfam" id="PF12051"/>
    </source>
</evidence>
<dbReference type="STRING" id="33968.BMS77_09655"/>
<organism evidence="7 8">
    <name type="scientific">Leuconostoc pseudomesenteroides</name>
    <dbReference type="NCBI Taxonomy" id="33968"/>
    <lineage>
        <taxon>Bacteria</taxon>
        <taxon>Bacillati</taxon>
        <taxon>Bacillota</taxon>
        <taxon>Bacilli</taxon>
        <taxon>Lactobacillales</taxon>
        <taxon>Lactobacillaceae</taxon>
        <taxon>Leuconostoc</taxon>
    </lineage>
</organism>